<dbReference type="InterPro" id="IPR040079">
    <property type="entry name" value="Glutathione_S-Trfase"/>
</dbReference>
<keyword evidence="4" id="KW-0808">Transferase</keyword>
<dbReference type="InterPro" id="IPR036249">
    <property type="entry name" value="Thioredoxin-like_sf"/>
</dbReference>
<dbReference type="EMBL" id="ML977139">
    <property type="protein sequence ID" value="KAF1991745.1"/>
    <property type="molecule type" value="Genomic_DNA"/>
</dbReference>
<accession>A0A6G1HF12</accession>
<dbReference type="SFLD" id="SFLDS00019">
    <property type="entry name" value="Glutathione_Transferase_(cytos"/>
    <property type="match status" value="1"/>
</dbReference>
<evidence type="ECO:0000259" key="2">
    <source>
        <dbReference type="PROSITE" id="PS50404"/>
    </source>
</evidence>
<dbReference type="GO" id="GO:0016740">
    <property type="term" value="F:transferase activity"/>
    <property type="evidence" value="ECO:0007669"/>
    <property type="project" value="UniProtKB-KW"/>
</dbReference>
<keyword evidence="5" id="KW-1185">Reference proteome</keyword>
<feature type="domain" description="GST C-terminal" evidence="3">
    <location>
        <begin position="100"/>
        <end position="236"/>
    </location>
</feature>
<dbReference type="SUPFAM" id="SSF47616">
    <property type="entry name" value="GST C-terminal domain-like"/>
    <property type="match status" value="1"/>
</dbReference>
<dbReference type="PANTHER" id="PTHR44051">
    <property type="entry name" value="GLUTATHIONE S-TRANSFERASE-RELATED"/>
    <property type="match status" value="1"/>
</dbReference>
<dbReference type="OrthoDB" id="2789670at2759"/>
<comment type="similarity">
    <text evidence="1">Belongs to the GST superfamily.</text>
</comment>
<evidence type="ECO:0000259" key="3">
    <source>
        <dbReference type="PROSITE" id="PS50405"/>
    </source>
</evidence>
<dbReference type="Pfam" id="PF02798">
    <property type="entry name" value="GST_N"/>
    <property type="match status" value="1"/>
</dbReference>
<dbReference type="CDD" id="cd03048">
    <property type="entry name" value="GST_N_Ure2p_like"/>
    <property type="match status" value="1"/>
</dbReference>
<dbReference type="SUPFAM" id="SSF52833">
    <property type="entry name" value="Thioredoxin-like"/>
    <property type="match status" value="1"/>
</dbReference>
<dbReference type="InterPro" id="IPR010987">
    <property type="entry name" value="Glutathione-S-Trfase_C-like"/>
</dbReference>
<dbReference type="SFLD" id="SFLDG00358">
    <property type="entry name" value="Main_(cytGST)"/>
    <property type="match status" value="1"/>
</dbReference>
<reference evidence="4" key="1">
    <citation type="journal article" date="2020" name="Stud. Mycol.">
        <title>101 Dothideomycetes genomes: a test case for predicting lifestyles and emergence of pathogens.</title>
        <authorList>
            <person name="Haridas S."/>
            <person name="Albert R."/>
            <person name="Binder M."/>
            <person name="Bloem J."/>
            <person name="Labutti K."/>
            <person name="Salamov A."/>
            <person name="Andreopoulos B."/>
            <person name="Baker S."/>
            <person name="Barry K."/>
            <person name="Bills G."/>
            <person name="Bluhm B."/>
            <person name="Cannon C."/>
            <person name="Castanera R."/>
            <person name="Culley D."/>
            <person name="Daum C."/>
            <person name="Ezra D."/>
            <person name="Gonzalez J."/>
            <person name="Henrissat B."/>
            <person name="Kuo A."/>
            <person name="Liang C."/>
            <person name="Lipzen A."/>
            <person name="Lutzoni F."/>
            <person name="Magnuson J."/>
            <person name="Mondo S."/>
            <person name="Nolan M."/>
            <person name="Ohm R."/>
            <person name="Pangilinan J."/>
            <person name="Park H.-J."/>
            <person name="Ramirez L."/>
            <person name="Alfaro M."/>
            <person name="Sun H."/>
            <person name="Tritt A."/>
            <person name="Yoshinaga Y."/>
            <person name="Zwiers L.-H."/>
            <person name="Turgeon B."/>
            <person name="Goodwin S."/>
            <person name="Spatafora J."/>
            <person name="Crous P."/>
            <person name="Grigoriev I."/>
        </authorList>
    </citation>
    <scope>NUCLEOTIDE SEQUENCE</scope>
    <source>
        <strain evidence="4">CBS 113979</strain>
    </source>
</reference>
<dbReference type="InterPro" id="IPR036282">
    <property type="entry name" value="Glutathione-S-Trfase_C_sf"/>
</dbReference>
<dbReference type="PROSITE" id="PS50404">
    <property type="entry name" value="GST_NTER"/>
    <property type="match status" value="1"/>
</dbReference>
<evidence type="ECO:0000313" key="4">
    <source>
        <dbReference type="EMBL" id="KAF1991745.1"/>
    </source>
</evidence>
<protein>
    <submittedName>
        <fullName evidence="4">Glutathione S-transferase GstA</fullName>
    </submittedName>
</protein>
<dbReference type="SFLD" id="SFLDG01151">
    <property type="entry name" value="Main.2:_Nu-like"/>
    <property type="match status" value="1"/>
</dbReference>
<dbReference type="PROSITE" id="PS50405">
    <property type="entry name" value="GST_CTER"/>
    <property type="match status" value="1"/>
</dbReference>
<proteinExistence type="inferred from homology"/>
<dbReference type="Gene3D" id="1.20.1050.10">
    <property type="match status" value="1"/>
</dbReference>
<organism evidence="4 5">
    <name type="scientific">Aulographum hederae CBS 113979</name>
    <dbReference type="NCBI Taxonomy" id="1176131"/>
    <lineage>
        <taxon>Eukaryota</taxon>
        <taxon>Fungi</taxon>
        <taxon>Dikarya</taxon>
        <taxon>Ascomycota</taxon>
        <taxon>Pezizomycotina</taxon>
        <taxon>Dothideomycetes</taxon>
        <taxon>Pleosporomycetidae</taxon>
        <taxon>Aulographales</taxon>
        <taxon>Aulographaceae</taxon>
    </lineage>
</organism>
<name>A0A6G1HF12_9PEZI</name>
<evidence type="ECO:0000313" key="5">
    <source>
        <dbReference type="Proteomes" id="UP000800041"/>
    </source>
</evidence>
<dbReference type="AlphaFoldDB" id="A0A6G1HF12"/>
<dbReference type="PANTHER" id="PTHR44051:SF8">
    <property type="entry name" value="GLUTATHIONE S-TRANSFERASE GSTA"/>
    <property type="match status" value="1"/>
</dbReference>
<sequence length="266" mass="30271">MATQETTPDLTVYLTSAVNPYKVTILLEELGIPYKTKILNMMDLEHKQPAFLAINPNGRLPALVHKKPDGTEVKVWESAAILLYITDNFDPENRFSFERGSGEYYQMLSWLCWQVSGLGPSAGQATHFLHYTTEPVPYGLKRYVAETRRLYSVLETALTASPYLVPTSTSPTIADISCYPWIASAWWTGISLSSFPAVAAWKARMKAREGLQRGMNVPVEFMFDDEVIGEERYREVRGRLVEGASKWFEREREEWFRMPAAEPGKD</sequence>
<dbReference type="InterPro" id="IPR004045">
    <property type="entry name" value="Glutathione_S-Trfase_N"/>
</dbReference>
<feature type="domain" description="GST N-terminal" evidence="2">
    <location>
        <begin position="7"/>
        <end position="93"/>
    </location>
</feature>
<evidence type="ECO:0000256" key="1">
    <source>
        <dbReference type="ARBA" id="ARBA00007409"/>
    </source>
</evidence>
<dbReference type="Proteomes" id="UP000800041">
    <property type="component" value="Unassembled WGS sequence"/>
</dbReference>
<gene>
    <name evidence="4" type="ORF">K402DRAFT_322650</name>
</gene>
<dbReference type="Gene3D" id="3.40.30.10">
    <property type="entry name" value="Glutaredoxin"/>
    <property type="match status" value="1"/>
</dbReference>